<feature type="non-terminal residue" evidence="1">
    <location>
        <position position="427"/>
    </location>
</feature>
<organism evidence="1 2">
    <name type="scientific">Elysia chlorotica</name>
    <name type="common">Eastern emerald elysia</name>
    <name type="synonym">Sea slug</name>
    <dbReference type="NCBI Taxonomy" id="188477"/>
    <lineage>
        <taxon>Eukaryota</taxon>
        <taxon>Metazoa</taxon>
        <taxon>Spiralia</taxon>
        <taxon>Lophotrochozoa</taxon>
        <taxon>Mollusca</taxon>
        <taxon>Gastropoda</taxon>
        <taxon>Heterobranchia</taxon>
        <taxon>Euthyneura</taxon>
        <taxon>Panpulmonata</taxon>
        <taxon>Sacoglossa</taxon>
        <taxon>Placobranchoidea</taxon>
        <taxon>Plakobranchidae</taxon>
        <taxon>Elysia</taxon>
    </lineage>
</organism>
<reference evidence="1 2" key="1">
    <citation type="submission" date="2019-01" db="EMBL/GenBank/DDBJ databases">
        <title>A draft genome assembly of the solar-powered sea slug Elysia chlorotica.</title>
        <authorList>
            <person name="Cai H."/>
            <person name="Li Q."/>
            <person name="Fang X."/>
            <person name="Li J."/>
            <person name="Curtis N.E."/>
            <person name="Altenburger A."/>
            <person name="Shibata T."/>
            <person name="Feng M."/>
            <person name="Maeda T."/>
            <person name="Schwartz J.A."/>
            <person name="Shigenobu S."/>
            <person name="Lundholm N."/>
            <person name="Nishiyama T."/>
            <person name="Yang H."/>
            <person name="Hasebe M."/>
            <person name="Li S."/>
            <person name="Pierce S.K."/>
            <person name="Wang J."/>
        </authorList>
    </citation>
    <scope>NUCLEOTIDE SEQUENCE [LARGE SCALE GENOMIC DNA]</scope>
    <source>
        <strain evidence="1">EC2010</strain>
        <tissue evidence="1">Whole organism of an adult</tissue>
    </source>
</reference>
<name>A0A3S1APT4_ELYCH</name>
<proteinExistence type="predicted"/>
<dbReference type="PANTHER" id="PTHR37162:SF1">
    <property type="entry name" value="BED-TYPE DOMAIN-CONTAINING PROTEIN"/>
    <property type="match status" value="1"/>
</dbReference>
<evidence type="ECO:0000313" key="1">
    <source>
        <dbReference type="EMBL" id="RUS68465.1"/>
    </source>
</evidence>
<gene>
    <name evidence="1" type="ORF">EGW08_023773</name>
</gene>
<dbReference type="EMBL" id="RQTK01002718">
    <property type="protein sequence ID" value="RUS68465.1"/>
    <property type="molecule type" value="Genomic_DNA"/>
</dbReference>
<accession>A0A3S1APT4</accession>
<dbReference type="OrthoDB" id="6131287at2759"/>
<evidence type="ECO:0000313" key="2">
    <source>
        <dbReference type="Proteomes" id="UP000271974"/>
    </source>
</evidence>
<protein>
    <recommendedName>
        <fullName evidence="3">HAT C-terminal dimerisation domain-containing protein</fullName>
    </recommendedName>
</protein>
<keyword evidence="2" id="KW-1185">Reference proteome</keyword>
<sequence length="427" mass="48849">MQDRSNEIKGVISLFMAEHCLPFSLGPELLKLSQRLSEDTTALNSTTLSRQSATYITSHGVGKTIRDELGSKLQNCFFSLNIDEATNNAGNKFLNVIVQRQSKSDCSSDRKGRILNALFDNEERTLVIANLYRGITQKYLHFMKSIRQTSPRCMICIDHSDLFTLVKEAYAGFLIPEKIPACSATKLVCVEFKREHQFKDRELEVGKFCRPILSKCLKDKKRNGWWTCQFFKALREGHVLMGEYLKKLPLTNKTIAELSYLSPALQRNKDTTSALISLAERLPNVIDPLSIGELDAELRAYCVDQALAEMEIDEESSHFRLDKEWWKIVFQRKHDSHSKYPFLSKLVKAALSIFCGPLVESSFNIMDDILEDDRNRLTTFNFESLALIKSHLSAQKQTSCSWIVSDTMKVDISRSYATYLQFMQKES</sequence>
<dbReference type="AlphaFoldDB" id="A0A3S1APT4"/>
<comment type="caution">
    <text evidence="1">The sequence shown here is derived from an EMBL/GenBank/DDBJ whole genome shotgun (WGS) entry which is preliminary data.</text>
</comment>
<dbReference type="Proteomes" id="UP000271974">
    <property type="component" value="Unassembled WGS sequence"/>
</dbReference>
<dbReference type="PANTHER" id="PTHR37162">
    <property type="entry name" value="HAT FAMILY DIMERISATION DOMAINCONTAINING PROTEIN-RELATED"/>
    <property type="match status" value="1"/>
</dbReference>
<evidence type="ECO:0008006" key="3">
    <source>
        <dbReference type="Google" id="ProtNLM"/>
    </source>
</evidence>